<gene>
    <name evidence="2" type="ORF">CMC5_012430</name>
</gene>
<feature type="domain" description="SnoaL-like" evidence="1">
    <location>
        <begin position="6"/>
        <end position="127"/>
    </location>
</feature>
<dbReference type="Gene3D" id="3.10.450.50">
    <property type="match status" value="1"/>
</dbReference>
<dbReference type="EMBL" id="CP012159">
    <property type="protein sequence ID" value="AKT37113.1"/>
    <property type="molecule type" value="Genomic_DNA"/>
</dbReference>
<dbReference type="OrthoDB" id="5382635at2"/>
<dbReference type="KEGG" id="ccro:CMC5_012430"/>
<sequence length="148" mass="16412">MSNSAVEIANLLYRYAELVDGGDLPGAAALFKNARMKIVGADALQDDAALLAMLQAVVKIHPCGTPRTRHLVTNPILEIDEGSNRATCRSCYTVLQVTEGIPLQVIAAGRYHDRFERVDGHWRFAYRDYTLFDLKGDVSGHLNLERLL</sequence>
<dbReference type="Pfam" id="PF13577">
    <property type="entry name" value="SnoaL_4"/>
    <property type="match status" value="1"/>
</dbReference>
<dbReference type="Proteomes" id="UP000067626">
    <property type="component" value="Chromosome"/>
</dbReference>
<accession>A0A0K1E972</accession>
<keyword evidence="2" id="KW-0223">Dioxygenase</keyword>
<organism evidence="2 3">
    <name type="scientific">Chondromyces crocatus</name>
    <dbReference type="NCBI Taxonomy" id="52"/>
    <lineage>
        <taxon>Bacteria</taxon>
        <taxon>Pseudomonadati</taxon>
        <taxon>Myxococcota</taxon>
        <taxon>Polyangia</taxon>
        <taxon>Polyangiales</taxon>
        <taxon>Polyangiaceae</taxon>
        <taxon>Chondromyces</taxon>
    </lineage>
</organism>
<dbReference type="InterPro" id="IPR037401">
    <property type="entry name" value="SnoaL-like"/>
</dbReference>
<evidence type="ECO:0000313" key="2">
    <source>
        <dbReference type="EMBL" id="AKT37113.1"/>
    </source>
</evidence>
<dbReference type="AlphaFoldDB" id="A0A0K1E972"/>
<dbReference type="InterPro" id="IPR032710">
    <property type="entry name" value="NTF2-like_dom_sf"/>
</dbReference>
<dbReference type="SUPFAM" id="SSF54427">
    <property type="entry name" value="NTF2-like"/>
    <property type="match status" value="1"/>
</dbReference>
<name>A0A0K1E972_CHOCO</name>
<protein>
    <submittedName>
        <fullName evidence="2">Dioxygenase</fullName>
    </submittedName>
</protein>
<evidence type="ECO:0000313" key="3">
    <source>
        <dbReference type="Proteomes" id="UP000067626"/>
    </source>
</evidence>
<dbReference type="CDD" id="cd00531">
    <property type="entry name" value="NTF2_like"/>
    <property type="match status" value="1"/>
</dbReference>
<dbReference type="PATRIC" id="fig|52.7.peg.1325"/>
<keyword evidence="3" id="KW-1185">Reference proteome</keyword>
<reference evidence="2 3" key="1">
    <citation type="submission" date="2015-07" db="EMBL/GenBank/DDBJ databases">
        <title>Genome analysis of myxobacterium Chondromyces crocatus Cm c5 reveals a high potential for natural compound synthesis and the genetic basis for the loss of fruiting body formation.</title>
        <authorList>
            <person name="Zaburannyi N."/>
            <person name="Bunk B."/>
            <person name="Maier J."/>
            <person name="Overmann J."/>
            <person name="Mueller R."/>
        </authorList>
    </citation>
    <scope>NUCLEOTIDE SEQUENCE [LARGE SCALE GENOMIC DNA]</scope>
    <source>
        <strain evidence="2 3">Cm c5</strain>
    </source>
</reference>
<dbReference type="RefSeq" id="WP_050429524.1">
    <property type="nucleotide sequence ID" value="NZ_CP012159.1"/>
</dbReference>
<proteinExistence type="predicted"/>
<keyword evidence="2" id="KW-0560">Oxidoreductase</keyword>
<evidence type="ECO:0000259" key="1">
    <source>
        <dbReference type="Pfam" id="PF13577"/>
    </source>
</evidence>
<dbReference type="GO" id="GO:0051213">
    <property type="term" value="F:dioxygenase activity"/>
    <property type="evidence" value="ECO:0007669"/>
    <property type="project" value="UniProtKB-KW"/>
</dbReference>